<keyword evidence="1" id="KW-0378">Hydrolase</keyword>
<dbReference type="Proteomes" id="UP000004947">
    <property type="component" value="Unassembled WGS sequence"/>
</dbReference>
<dbReference type="GO" id="GO:0001681">
    <property type="term" value="F:sialate O-acetylesterase activity"/>
    <property type="evidence" value="ECO:0007669"/>
    <property type="project" value="InterPro"/>
</dbReference>
<reference evidence="4 5" key="1">
    <citation type="journal article" date="2010" name="J. Bacteriol.">
        <title>Genome sequence of Lentisphaera araneosa HTCC2155T, the type species of the order Lentisphaerales in the phylum Lentisphaerae.</title>
        <authorList>
            <person name="Thrash J.C."/>
            <person name="Cho J.C."/>
            <person name="Vergin K.L."/>
            <person name="Morris R.M."/>
            <person name="Giovannoni S.J."/>
        </authorList>
    </citation>
    <scope>NUCLEOTIDE SEQUENCE [LARGE SCALE GENOMIC DNA]</scope>
    <source>
        <strain evidence="4 5">HTCC2155</strain>
    </source>
</reference>
<sequence>MNLFKKLTLFILCTSAFSLSAEITVSKIFSSDMMLQRDKAVTVWGTADSGEKISVKIAGQKHETQVSSGKWSLKLEPLKVSGPHKMLIEGSNKIEFDNILVGDIWLCGGQSNMDYDIRSYVNWGRKPHKEYTSIVNNFASYDQIRLAKMNKISTLPNQYDVPFVEDKTFKGKWMKASDNKELILGSSAVGFVFAKKLQADLKIPIGLIDANKGGSFIKFWEPPHALKARGESRPARNMFNSMLGSYAHGFPIKGFIWYQGESDAINLQKAQEYEKTFKTMIEGWRHEFKDPEMPFLFVQLASFERNPYMHGITYPVLRDAQTAALELDNTGMAVAIDLGMIHDIHPPQKIEVSERLFLAAKKVAYNKDIEFSGPLYKSHEIKGNKFNVSFAHSAKGLKAKSIELNGTQLSADKVQGFELAGQNQVFHPAEAKIKGDKVEVTCAQVKKPIALRYAYKGFPYANLYNSVDLPCSPFRTDSFEIKFNPNDAKVYARNLFLSPKLRKIKMTLAQKRQLVIIHDKHLNPEMEKKRQLLWKTRINAMKKYGSSSQEMIKAIANYDNFLNPLIKAIDSEVVNQGIFKDQI</sequence>
<dbReference type="GO" id="GO:0005975">
    <property type="term" value="P:carbohydrate metabolic process"/>
    <property type="evidence" value="ECO:0007669"/>
    <property type="project" value="TreeGrafter"/>
</dbReference>
<feature type="signal peptide" evidence="2">
    <location>
        <begin position="1"/>
        <end position="21"/>
    </location>
</feature>
<dbReference type="InterPro" id="IPR039329">
    <property type="entry name" value="SIAE"/>
</dbReference>
<dbReference type="Pfam" id="PF03629">
    <property type="entry name" value="SASA"/>
    <property type="match status" value="1"/>
</dbReference>
<keyword evidence="5" id="KW-1185">Reference proteome</keyword>
<evidence type="ECO:0000313" key="5">
    <source>
        <dbReference type="Proteomes" id="UP000004947"/>
    </source>
</evidence>
<dbReference type="PANTHER" id="PTHR22901:SF0">
    <property type="entry name" value="SIALATE O-ACETYLESTERASE"/>
    <property type="match status" value="1"/>
</dbReference>
<comment type="caution">
    <text evidence="4">The sequence shown here is derived from an EMBL/GenBank/DDBJ whole genome shotgun (WGS) entry which is preliminary data.</text>
</comment>
<dbReference type="AlphaFoldDB" id="A6DFJ1"/>
<name>A6DFJ1_9BACT</name>
<dbReference type="SUPFAM" id="SSF52266">
    <property type="entry name" value="SGNH hydrolase"/>
    <property type="match status" value="1"/>
</dbReference>
<dbReference type="RefSeq" id="WP_007276693.1">
    <property type="nucleotide sequence ID" value="NZ_ABCK01000001.1"/>
</dbReference>
<evidence type="ECO:0000313" key="4">
    <source>
        <dbReference type="EMBL" id="EDM29571.1"/>
    </source>
</evidence>
<dbReference type="PANTHER" id="PTHR22901">
    <property type="entry name" value="SIALATE O-ACETYLESTERASE"/>
    <property type="match status" value="1"/>
</dbReference>
<feature type="domain" description="Sialate O-acetylesterase" evidence="3">
    <location>
        <begin position="102"/>
        <end position="343"/>
    </location>
</feature>
<evidence type="ECO:0000256" key="2">
    <source>
        <dbReference type="SAM" id="SignalP"/>
    </source>
</evidence>
<evidence type="ECO:0000259" key="3">
    <source>
        <dbReference type="Pfam" id="PF03629"/>
    </source>
</evidence>
<keyword evidence="2" id="KW-0732">Signal</keyword>
<proteinExistence type="predicted"/>
<feature type="chain" id="PRO_5002693867" evidence="2">
    <location>
        <begin position="22"/>
        <end position="583"/>
    </location>
</feature>
<dbReference type="eggNOG" id="COG2755">
    <property type="taxonomic scope" value="Bacteria"/>
</dbReference>
<dbReference type="InterPro" id="IPR005181">
    <property type="entry name" value="SASA"/>
</dbReference>
<evidence type="ECO:0000256" key="1">
    <source>
        <dbReference type="ARBA" id="ARBA00022801"/>
    </source>
</evidence>
<dbReference type="InterPro" id="IPR036514">
    <property type="entry name" value="SGNH_hydro_sf"/>
</dbReference>
<organism evidence="4 5">
    <name type="scientific">Lentisphaera araneosa HTCC2155</name>
    <dbReference type="NCBI Taxonomy" id="313628"/>
    <lineage>
        <taxon>Bacteria</taxon>
        <taxon>Pseudomonadati</taxon>
        <taxon>Lentisphaerota</taxon>
        <taxon>Lentisphaeria</taxon>
        <taxon>Lentisphaerales</taxon>
        <taxon>Lentisphaeraceae</taxon>
        <taxon>Lentisphaera</taxon>
    </lineage>
</organism>
<dbReference type="EMBL" id="ABCK01000001">
    <property type="protein sequence ID" value="EDM29571.1"/>
    <property type="molecule type" value="Genomic_DNA"/>
</dbReference>
<gene>
    <name evidence="4" type="ORF">LNTAR_17513</name>
</gene>
<accession>A6DFJ1</accession>
<dbReference type="Gene3D" id="3.40.50.1110">
    <property type="entry name" value="SGNH hydrolase"/>
    <property type="match status" value="1"/>
</dbReference>
<protein>
    <submittedName>
        <fullName evidence="4">Sialate O-acetylesterase</fullName>
    </submittedName>
</protein>
<dbReference type="OrthoDB" id="9795554at2"/>
<dbReference type="STRING" id="313628.LNTAR_17513"/>